<evidence type="ECO:0000313" key="2">
    <source>
        <dbReference type="Proteomes" id="UP000433928"/>
    </source>
</evidence>
<dbReference type="Proteomes" id="UP000433928">
    <property type="component" value="Unassembled WGS sequence"/>
</dbReference>
<organism evidence="1 2">
    <name type="scientific">Bacteroides uniformis</name>
    <dbReference type="NCBI Taxonomy" id="820"/>
    <lineage>
        <taxon>Bacteria</taxon>
        <taxon>Pseudomonadati</taxon>
        <taxon>Bacteroidota</taxon>
        <taxon>Bacteroidia</taxon>
        <taxon>Bacteroidales</taxon>
        <taxon>Bacteroidaceae</taxon>
        <taxon>Bacteroides</taxon>
    </lineage>
</organism>
<sequence length="74" mass="8307">MIHTSKFINKNFRIKVSGIDNEGNRINKLVGVSGLLKLIGETLADKFVTRALKAGLDKVKCCLRRGLRVTFYVK</sequence>
<gene>
    <name evidence="1" type="ORF">GAQ59_13010</name>
</gene>
<reference evidence="1 2" key="1">
    <citation type="journal article" date="2019" name="Nat. Med.">
        <title>A library of human gut bacterial isolates paired with longitudinal multiomics data enables mechanistic microbiome research.</title>
        <authorList>
            <person name="Poyet M."/>
            <person name="Groussin M."/>
            <person name="Gibbons S.M."/>
            <person name="Avila-Pacheco J."/>
            <person name="Jiang X."/>
            <person name="Kearney S.M."/>
            <person name="Perrotta A.R."/>
            <person name="Berdy B."/>
            <person name="Zhao S."/>
            <person name="Lieberman T.D."/>
            <person name="Swanson P.K."/>
            <person name="Smith M."/>
            <person name="Roesemann S."/>
            <person name="Alexander J.E."/>
            <person name="Rich S.A."/>
            <person name="Livny J."/>
            <person name="Vlamakis H."/>
            <person name="Clish C."/>
            <person name="Bullock K."/>
            <person name="Deik A."/>
            <person name="Scott J."/>
            <person name="Pierce K.A."/>
            <person name="Xavier R.J."/>
            <person name="Alm E.J."/>
        </authorList>
    </citation>
    <scope>NUCLEOTIDE SEQUENCE [LARGE SCALE GENOMIC DNA]</scope>
    <source>
        <strain evidence="1 2">BIOML-A27</strain>
    </source>
</reference>
<comment type="caution">
    <text evidence="1">The sequence shown here is derived from an EMBL/GenBank/DDBJ whole genome shotgun (WGS) entry which is preliminary data.</text>
</comment>
<dbReference type="AlphaFoldDB" id="A0A6A2FPR7"/>
<name>A0A6A2FPR7_BACUN</name>
<proteinExistence type="predicted"/>
<dbReference type="RefSeq" id="WP_038610112.1">
    <property type="nucleotide sequence ID" value="NZ_JADMSG010000009.1"/>
</dbReference>
<accession>A0A6A2FPR7</accession>
<protein>
    <submittedName>
        <fullName evidence="1">Ribosomal large subunit pseudouridine synthase B</fullName>
    </submittedName>
</protein>
<evidence type="ECO:0000313" key="1">
    <source>
        <dbReference type="EMBL" id="KAB4168968.1"/>
    </source>
</evidence>
<dbReference type="EMBL" id="WCUG01000010">
    <property type="protein sequence ID" value="KAB4168968.1"/>
    <property type="molecule type" value="Genomic_DNA"/>
</dbReference>